<keyword evidence="3" id="KW-1185">Reference proteome</keyword>
<name>A0AAD4R7S2_9BILA</name>
<dbReference type="Proteomes" id="UP001201812">
    <property type="component" value="Unassembled WGS sequence"/>
</dbReference>
<reference evidence="2" key="1">
    <citation type="submission" date="2022-01" db="EMBL/GenBank/DDBJ databases">
        <title>Genome Sequence Resource for Two Populations of Ditylenchus destructor, the Migratory Endoparasitic Phytonematode.</title>
        <authorList>
            <person name="Zhang H."/>
            <person name="Lin R."/>
            <person name="Xie B."/>
        </authorList>
    </citation>
    <scope>NUCLEOTIDE SEQUENCE</scope>
    <source>
        <strain evidence="2">BazhouSP</strain>
    </source>
</reference>
<evidence type="ECO:0000256" key="1">
    <source>
        <dbReference type="SAM" id="MobiDB-lite"/>
    </source>
</evidence>
<organism evidence="2 3">
    <name type="scientific">Ditylenchus destructor</name>
    <dbReference type="NCBI Taxonomy" id="166010"/>
    <lineage>
        <taxon>Eukaryota</taxon>
        <taxon>Metazoa</taxon>
        <taxon>Ecdysozoa</taxon>
        <taxon>Nematoda</taxon>
        <taxon>Chromadorea</taxon>
        <taxon>Rhabditida</taxon>
        <taxon>Tylenchina</taxon>
        <taxon>Tylenchomorpha</taxon>
        <taxon>Sphaerularioidea</taxon>
        <taxon>Anguinidae</taxon>
        <taxon>Anguininae</taxon>
        <taxon>Ditylenchus</taxon>
    </lineage>
</organism>
<feature type="compositionally biased region" description="Acidic residues" evidence="1">
    <location>
        <begin position="167"/>
        <end position="176"/>
    </location>
</feature>
<protein>
    <submittedName>
        <fullName evidence="2">Uncharacterized protein</fullName>
    </submittedName>
</protein>
<comment type="caution">
    <text evidence="2">The sequence shown here is derived from an EMBL/GenBank/DDBJ whole genome shotgun (WGS) entry which is preliminary data.</text>
</comment>
<sequence>MAQHLKFYKASEVNVYHDGHEYSFHSKMDASNENGDSQLFASYKCALSVKNRCQSSIRTTGEWEMDGRGREFQQGVFENKNHNHDRYQHLIEEDEKNVDMGEEEACRVHAIFQQLIADAMKESEEEKHDEHMPNKAEEPDVKKESDIHDVTPGVEELLEQFCKQDDKDEDDTEDEQNMNCSNQKTFKGKCHGRSDGDSTDSDENLTPDEVMRLILGQASSSKLNAKQSNIGNRGPPKKGIFGSPTVKPVGSPRQSGNTMNKRGGRAHQSASRLFMPSTPMNKPSSSMPRQNNRPHQTGDSVPKRNVHFQDEDVNKKKNAEPQNPFANSKGPHQCGNRKVHRYSGDSCLIL</sequence>
<evidence type="ECO:0000313" key="2">
    <source>
        <dbReference type="EMBL" id="KAI1728824.1"/>
    </source>
</evidence>
<accession>A0AAD4R7S2</accession>
<feature type="region of interest" description="Disordered" evidence="1">
    <location>
        <begin position="165"/>
        <end position="206"/>
    </location>
</feature>
<feature type="compositionally biased region" description="Polar residues" evidence="1">
    <location>
        <begin position="219"/>
        <end position="231"/>
    </location>
</feature>
<dbReference type="EMBL" id="JAKKPZ010000001">
    <property type="protein sequence ID" value="KAI1728824.1"/>
    <property type="molecule type" value="Genomic_DNA"/>
</dbReference>
<proteinExistence type="predicted"/>
<feature type="compositionally biased region" description="Polar residues" evidence="1">
    <location>
        <begin position="278"/>
        <end position="299"/>
    </location>
</feature>
<gene>
    <name evidence="2" type="ORF">DdX_01027</name>
</gene>
<dbReference type="AlphaFoldDB" id="A0AAD4R7S2"/>
<feature type="region of interest" description="Disordered" evidence="1">
    <location>
        <begin position="122"/>
        <end position="147"/>
    </location>
</feature>
<evidence type="ECO:0000313" key="3">
    <source>
        <dbReference type="Proteomes" id="UP001201812"/>
    </source>
</evidence>
<feature type="compositionally biased region" description="Acidic residues" evidence="1">
    <location>
        <begin position="197"/>
        <end position="206"/>
    </location>
</feature>
<feature type="compositionally biased region" description="Basic and acidic residues" evidence="1">
    <location>
        <begin position="307"/>
        <end position="319"/>
    </location>
</feature>
<feature type="region of interest" description="Disordered" evidence="1">
    <location>
        <begin position="219"/>
        <end position="337"/>
    </location>
</feature>